<feature type="transmembrane region" description="Helical" evidence="2">
    <location>
        <begin position="320"/>
        <end position="341"/>
    </location>
</feature>
<keyword evidence="2" id="KW-0472">Membrane</keyword>
<feature type="transmembrane region" description="Helical" evidence="2">
    <location>
        <begin position="361"/>
        <end position="378"/>
    </location>
</feature>
<protein>
    <submittedName>
        <fullName evidence="3">Unconventional myosin-IXb</fullName>
    </submittedName>
</protein>
<comment type="caution">
    <text evidence="3">The sequence shown here is derived from an EMBL/GenBank/DDBJ whole genome shotgun (WGS) entry which is preliminary data.</text>
</comment>
<evidence type="ECO:0000256" key="2">
    <source>
        <dbReference type="SAM" id="Phobius"/>
    </source>
</evidence>
<feature type="transmembrane region" description="Helical" evidence="2">
    <location>
        <begin position="58"/>
        <end position="79"/>
    </location>
</feature>
<keyword evidence="2" id="KW-0812">Transmembrane</keyword>
<accession>A0AAE1HVF2</accession>
<feature type="non-terminal residue" evidence="3">
    <location>
        <position position="1"/>
    </location>
</feature>
<dbReference type="Proteomes" id="UP001219518">
    <property type="component" value="Unassembled WGS sequence"/>
</dbReference>
<feature type="region of interest" description="Disordered" evidence="1">
    <location>
        <begin position="105"/>
        <end position="150"/>
    </location>
</feature>
<keyword evidence="4" id="KW-1185">Reference proteome</keyword>
<feature type="transmembrane region" description="Helical" evidence="2">
    <location>
        <begin position="415"/>
        <end position="435"/>
    </location>
</feature>
<dbReference type="AlphaFoldDB" id="A0AAE1HVF2"/>
<organism evidence="3 4">
    <name type="scientific">Frankliniella fusca</name>
    <dbReference type="NCBI Taxonomy" id="407009"/>
    <lineage>
        <taxon>Eukaryota</taxon>
        <taxon>Metazoa</taxon>
        <taxon>Ecdysozoa</taxon>
        <taxon>Arthropoda</taxon>
        <taxon>Hexapoda</taxon>
        <taxon>Insecta</taxon>
        <taxon>Pterygota</taxon>
        <taxon>Neoptera</taxon>
        <taxon>Paraneoptera</taxon>
        <taxon>Thysanoptera</taxon>
        <taxon>Terebrantia</taxon>
        <taxon>Thripoidea</taxon>
        <taxon>Thripidae</taxon>
        <taxon>Frankliniella</taxon>
    </lineage>
</organism>
<feature type="transmembrane region" description="Helical" evidence="2">
    <location>
        <begin position="31"/>
        <end position="52"/>
    </location>
</feature>
<feature type="transmembrane region" description="Helical" evidence="2">
    <location>
        <begin position="384"/>
        <end position="403"/>
    </location>
</feature>
<sequence length="470" mass="48943">AGASLLWRSSRLVLDQRWGARAGLTRGARRFVRALGLTVTPPLALAACQARAGAAGALLAAAGAALPALLAPLLLLLLLGRAARATRGPAAPDQSDDKYQRIKEMSWRLGPRRDSEAEVDARTEISDDGGSVSGQPAPAPTPPSNPGPHAAAEAVAEAAGTRTTTVVAEVHCDVSGARQQPGLTLSPDATARLATASPSAANGLAANGDPSAPRPLFAEDGHAAWNIAYSFDCDGDDDIELFVRRGRGRGRGRWGRCCGGLLQDLRPHARGCRADLRPALRPAFHLALLTLATCRLAGLALPVLLPALALVQTARAKTHLVAALPAVSGVGAMLFGLAVLWEGSWDSSGDTGTPVRARRKFLSAVSAVSAAGFLLLSWAHSRWWLMLGSLTAGFGTAGAVWAQRFATREALPGAAGYRAQPLLGLLTALAVVILVQLCDLRLVTCMVVLAGMYSALSAFWLLQPYVARSC</sequence>
<dbReference type="EMBL" id="JAHWGI010001316">
    <property type="protein sequence ID" value="KAK3928133.1"/>
    <property type="molecule type" value="Genomic_DNA"/>
</dbReference>
<evidence type="ECO:0000313" key="3">
    <source>
        <dbReference type="EMBL" id="KAK3928133.1"/>
    </source>
</evidence>
<name>A0AAE1HVF2_9NEOP</name>
<gene>
    <name evidence="3" type="ORF">KUF71_016482</name>
</gene>
<reference evidence="3" key="1">
    <citation type="submission" date="2021-07" db="EMBL/GenBank/DDBJ databases">
        <authorList>
            <person name="Catto M.A."/>
            <person name="Jacobson A."/>
            <person name="Kennedy G."/>
            <person name="Labadie P."/>
            <person name="Hunt B.G."/>
            <person name="Srinivasan R."/>
        </authorList>
    </citation>
    <scope>NUCLEOTIDE SEQUENCE</scope>
    <source>
        <strain evidence="3">PL_HMW_Pooled</strain>
        <tissue evidence="3">Head</tissue>
    </source>
</reference>
<evidence type="ECO:0000256" key="1">
    <source>
        <dbReference type="SAM" id="MobiDB-lite"/>
    </source>
</evidence>
<evidence type="ECO:0000313" key="4">
    <source>
        <dbReference type="Proteomes" id="UP001219518"/>
    </source>
</evidence>
<feature type="compositionally biased region" description="Pro residues" evidence="1">
    <location>
        <begin position="137"/>
        <end position="146"/>
    </location>
</feature>
<feature type="compositionally biased region" description="Basic and acidic residues" evidence="1">
    <location>
        <begin position="105"/>
        <end position="125"/>
    </location>
</feature>
<feature type="transmembrane region" description="Helical" evidence="2">
    <location>
        <begin position="283"/>
        <end position="308"/>
    </location>
</feature>
<feature type="transmembrane region" description="Helical" evidence="2">
    <location>
        <begin position="441"/>
        <end position="462"/>
    </location>
</feature>
<reference evidence="3" key="2">
    <citation type="journal article" date="2023" name="BMC Genomics">
        <title>Pest status, molecular evolution, and epigenetic factors derived from the genome assembly of Frankliniella fusca, a thysanopteran phytovirus vector.</title>
        <authorList>
            <person name="Catto M.A."/>
            <person name="Labadie P.E."/>
            <person name="Jacobson A.L."/>
            <person name="Kennedy G.G."/>
            <person name="Srinivasan R."/>
            <person name="Hunt B.G."/>
        </authorList>
    </citation>
    <scope>NUCLEOTIDE SEQUENCE</scope>
    <source>
        <strain evidence="3">PL_HMW_Pooled</strain>
    </source>
</reference>
<keyword evidence="2" id="KW-1133">Transmembrane helix</keyword>
<proteinExistence type="predicted"/>